<accession>A0A252BUI7</accession>
<dbReference type="Proteomes" id="UP000194931">
    <property type="component" value="Unassembled WGS sequence"/>
</dbReference>
<dbReference type="eggNOG" id="COG0765">
    <property type="taxonomic scope" value="Bacteria"/>
</dbReference>
<evidence type="ECO:0000256" key="2">
    <source>
        <dbReference type="ARBA" id="ARBA00004429"/>
    </source>
</evidence>
<feature type="transmembrane region" description="Helical" evidence="10">
    <location>
        <begin position="191"/>
        <end position="213"/>
    </location>
</feature>
<gene>
    <name evidence="12" type="ORF">HK26_01960</name>
</gene>
<feature type="transmembrane region" description="Helical" evidence="10">
    <location>
        <begin position="20"/>
        <end position="45"/>
    </location>
</feature>
<keyword evidence="4 10" id="KW-0813">Transport</keyword>
<evidence type="ECO:0000256" key="3">
    <source>
        <dbReference type="ARBA" id="ARBA00010072"/>
    </source>
</evidence>
<dbReference type="NCBIfam" id="TIGR01726">
    <property type="entry name" value="HEQRo_perm_3TM"/>
    <property type="match status" value="1"/>
</dbReference>
<comment type="function">
    <text evidence="1">Part of the binding-protein-dependent transport system for glutamine; probably responsible for the translocation of the substrate across the membrane.</text>
</comment>
<name>A0A252BUI7_9PROT</name>
<evidence type="ECO:0000256" key="5">
    <source>
        <dbReference type="ARBA" id="ARBA00022475"/>
    </source>
</evidence>
<keyword evidence="7" id="KW-0029">Amino-acid transport</keyword>
<dbReference type="InterPro" id="IPR010065">
    <property type="entry name" value="AA_ABC_transptr_permease_3TM"/>
</dbReference>
<organism evidence="12 13">
    <name type="scientific">Acetobacter okinawensis</name>
    <dbReference type="NCBI Taxonomy" id="1076594"/>
    <lineage>
        <taxon>Bacteria</taxon>
        <taxon>Pseudomonadati</taxon>
        <taxon>Pseudomonadota</taxon>
        <taxon>Alphaproteobacteria</taxon>
        <taxon>Acetobacterales</taxon>
        <taxon>Acetobacteraceae</taxon>
        <taxon>Acetobacter</taxon>
    </lineage>
</organism>
<dbReference type="InterPro" id="IPR000515">
    <property type="entry name" value="MetI-like"/>
</dbReference>
<dbReference type="Pfam" id="PF00528">
    <property type="entry name" value="BPD_transp_1"/>
    <property type="match status" value="1"/>
</dbReference>
<dbReference type="InterPro" id="IPR043429">
    <property type="entry name" value="ArtM/GltK/GlnP/TcyL/YhdX-like"/>
</dbReference>
<evidence type="ECO:0000313" key="13">
    <source>
        <dbReference type="Proteomes" id="UP000194931"/>
    </source>
</evidence>
<dbReference type="CDD" id="cd06261">
    <property type="entry name" value="TM_PBP2"/>
    <property type="match status" value="1"/>
</dbReference>
<proteinExistence type="inferred from homology"/>
<evidence type="ECO:0000256" key="4">
    <source>
        <dbReference type="ARBA" id="ARBA00022448"/>
    </source>
</evidence>
<dbReference type="EMBL" id="JOPJ01000014">
    <property type="protein sequence ID" value="OUJ12471.1"/>
    <property type="molecule type" value="Genomic_DNA"/>
</dbReference>
<comment type="caution">
    <text evidence="12">The sequence shown here is derived from an EMBL/GenBank/DDBJ whole genome shotgun (WGS) entry which is preliminary data.</text>
</comment>
<dbReference type="GO" id="GO:0022857">
    <property type="term" value="F:transmembrane transporter activity"/>
    <property type="evidence" value="ECO:0007669"/>
    <property type="project" value="InterPro"/>
</dbReference>
<keyword evidence="5" id="KW-1003">Cell membrane</keyword>
<protein>
    <submittedName>
        <fullName evidence="12">ABC transporter permease</fullName>
    </submittedName>
</protein>
<dbReference type="Gene3D" id="1.10.3720.10">
    <property type="entry name" value="MetI-like"/>
    <property type="match status" value="1"/>
</dbReference>
<sequence>MNYHWDFGDVLHYWPLFETGLGYTLGFTLISALIGMVTGALLTLLRRSGWKILSVPAVAFVEVFRCTPALVQLVWCYYALPVVLGITLSPMMAALLALSCYGAAFYSEIFRAGLDTVEIGQWDAAYALGMRPFTALRRVIGPQAFKIMIAPLVSQFVLQLKNTSLVSVVTVPDLVYQGQMVASATYKPLEVYTTIAIIYFAILFPITQVARILERRYHV</sequence>
<evidence type="ECO:0000256" key="7">
    <source>
        <dbReference type="ARBA" id="ARBA00022970"/>
    </source>
</evidence>
<feature type="domain" description="ABC transmembrane type-1" evidence="11">
    <location>
        <begin position="21"/>
        <end position="210"/>
    </location>
</feature>
<comment type="subcellular location">
    <subcellularLocation>
        <location evidence="2">Cell inner membrane</location>
        <topology evidence="2">Multi-pass membrane protein</topology>
    </subcellularLocation>
    <subcellularLocation>
        <location evidence="10">Cell membrane</location>
        <topology evidence="10">Multi-pass membrane protein</topology>
    </subcellularLocation>
</comment>
<evidence type="ECO:0000256" key="1">
    <source>
        <dbReference type="ARBA" id="ARBA00003159"/>
    </source>
</evidence>
<dbReference type="GO" id="GO:0006865">
    <property type="term" value="P:amino acid transport"/>
    <property type="evidence" value="ECO:0007669"/>
    <property type="project" value="UniProtKB-KW"/>
</dbReference>
<dbReference type="GO" id="GO:0043190">
    <property type="term" value="C:ATP-binding cassette (ABC) transporter complex"/>
    <property type="evidence" value="ECO:0007669"/>
    <property type="project" value="InterPro"/>
</dbReference>
<evidence type="ECO:0000256" key="6">
    <source>
        <dbReference type="ARBA" id="ARBA00022692"/>
    </source>
</evidence>
<reference evidence="13" key="1">
    <citation type="submission" date="2014-06" db="EMBL/GenBank/DDBJ databases">
        <authorList>
            <person name="Winans N.J."/>
            <person name="Newell P.D."/>
            <person name="Douglas A.E."/>
        </authorList>
    </citation>
    <scope>NUCLEOTIDE SEQUENCE [LARGE SCALE GENOMIC DNA]</scope>
</reference>
<dbReference type="OrthoDB" id="7190458at2"/>
<evidence type="ECO:0000256" key="9">
    <source>
        <dbReference type="ARBA" id="ARBA00023136"/>
    </source>
</evidence>
<dbReference type="PANTHER" id="PTHR30614">
    <property type="entry name" value="MEMBRANE COMPONENT OF AMINO ACID ABC TRANSPORTER"/>
    <property type="match status" value="1"/>
</dbReference>
<evidence type="ECO:0000256" key="8">
    <source>
        <dbReference type="ARBA" id="ARBA00022989"/>
    </source>
</evidence>
<keyword evidence="9 10" id="KW-0472">Membrane</keyword>
<dbReference type="PANTHER" id="PTHR30614:SF20">
    <property type="entry name" value="GLUTAMINE TRANSPORT SYSTEM PERMEASE PROTEIN GLNP"/>
    <property type="match status" value="1"/>
</dbReference>
<keyword evidence="8 10" id="KW-1133">Transmembrane helix</keyword>
<evidence type="ECO:0000259" key="11">
    <source>
        <dbReference type="PROSITE" id="PS50928"/>
    </source>
</evidence>
<dbReference type="RefSeq" id="WP_086639230.1">
    <property type="nucleotide sequence ID" value="NZ_JOPJ01000014.1"/>
</dbReference>
<evidence type="ECO:0000313" key="12">
    <source>
        <dbReference type="EMBL" id="OUJ12471.1"/>
    </source>
</evidence>
<dbReference type="AlphaFoldDB" id="A0A252BUI7"/>
<dbReference type="SUPFAM" id="SSF161098">
    <property type="entry name" value="MetI-like"/>
    <property type="match status" value="1"/>
</dbReference>
<dbReference type="STRING" id="1236501.GCA_000613865_02086"/>
<keyword evidence="13" id="KW-1185">Reference proteome</keyword>
<dbReference type="PROSITE" id="PS50928">
    <property type="entry name" value="ABC_TM1"/>
    <property type="match status" value="1"/>
</dbReference>
<comment type="similarity">
    <text evidence="3">Belongs to the binding-protein-dependent transport system permease family. HisMQ subfamily.</text>
</comment>
<keyword evidence="6 10" id="KW-0812">Transmembrane</keyword>
<dbReference type="InterPro" id="IPR035906">
    <property type="entry name" value="MetI-like_sf"/>
</dbReference>
<evidence type="ECO:0000256" key="10">
    <source>
        <dbReference type="RuleBase" id="RU363032"/>
    </source>
</evidence>